<organism evidence="7">
    <name type="scientific">Nocardia farcinica</name>
    <dbReference type="NCBI Taxonomy" id="37329"/>
    <lineage>
        <taxon>Bacteria</taxon>
        <taxon>Bacillati</taxon>
        <taxon>Actinomycetota</taxon>
        <taxon>Actinomycetes</taxon>
        <taxon>Mycobacteriales</taxon>
        <taxon>Nocardiaceae</taxon>
        <taxon>Nocardia</taxon>
    </lineage>
</organism>
<evidence type="ECO:0000256" key="4">
    <source>
        <dbReference type="ARBA" id="ARBA00022989"/>
    </source>
</evidence>
<dbReference type="Pfam" id="PF01554">
    <property type="entry name" value="MatE"/>
    <property type="match status" value="2"/>
</dbReference>
<comment type="subcellular location">
    <subcellularLocation>
        <location evidence="1">Membrane</location>
        <topology evidence="1">Multi-pass membrane protein</topology>
    </subcellularLocation>
</comment>
<dbReference type="RefSeq" id="WP_137353284.1">
    <property type="nucleotide sequence ID" value="NZ_CAACYE020000001.1"/>
</dbReference>
<evidence type="ECO:0000256" key="6">
    <source>
        <dbReference type="SAM" id="Phobius"/>
    </source>
</evidence>
<name>A0A449GH28_NOCFR</name>
<feature type="transmembrane region" description="Helical" evidence="6">
    <location>
        <begin position="238"/>
        <end position="261"/>
    </location>
</feature>
<evidence type="ECO:0000256" key="1">
    <source>
        <dbReference type="ARBA" id="ARBA00004141"/>
    </source>
</evidence>
<feature type="transmembrane region" description="Helical" evidence="6">
    <location>
        <begin position="163"/>
        <end position="185"/>
    </location>
</feature>
<proteinExistence type="inferred from homology"/>
<evidence type="ECO:0000256" key="5">
    <source>
        <dbReference type="ARBA" id="ARBA00023136"/>
    </source>
</evidence>
<dbReference type="AlphaFoldDB" id="A0A449GH28"/>
<feature type="transmembrane region" description="Helical" evidence="6">
    <location>
        <begin position="404"/>
        <end position="423"/>
    </location>
</feature>
<dbReference type="NCBIfam" id="TIGR00797">
    <property type="entry name" value="matE"/>
    <property type="match status" value="1"/>
</dbReference>
<evidence type="ECO:0000313" key="7">
    <source>
        <dbReference type="EMBL" id="VFA84919.1"/>
    </source>
</evidence>
<dbReference type="InterPro" id="IPR044644">
    <property type="entry name" value="DinF-like"/>
</dbReference>
<keyword evidence="4 6" id="KW-1133">Transmembrane helix</keyword>
<feature type="transmembrane region" description="Helical" evidence="6">
    <location>
        <begin position="93"/>
        <end position="112"/>
    </location>
</feature>
<feature type="transmembrane region" description="Helical" evidence="6">
    <location>
        <begin position="317"/>
        <end position="337"/>
    </location>
</feature>
<accession>A0A449GH28</accession>
<comment type="similarity">
    <text evidence="2">Belongs to the multi antimicrobial extrusion (MATE) (TC 2.A.66.1) family.</text>
</comment>
<evidence type="ECO:0000256" key="2">
    <source>
        <dbReference type="ARBA" id="ARBA00010199"/>
    </source>
</evidence>
<feature type="transmembrane region" description="Helical" evidence="6">
    <location>
        <begin position="349"/>
        <end position="371"/>
    </location>
</feature>
<feature type="transmembrane region" description="Helical" evidence="6">
    <location>
        <begin position="197"/>
        <end position="217"/>
    </location>
</feature>
<dbReference type="GO" id="GO:0042910">
    <property type="term" value="F:xenobiotic transmembrane transporter activity"/>
    <property type="evidence" value="ECO:0007669"/>
    <property type="project" value="InterPro"/>
</dbReference>
<feature type="transmembrane region" description="Helical" evidence="6">
    <location>
        <begin position="12"/>
        <end position="33"/>
    </location>
</feature>
<dbReference type="EMBL" id="CAACYE010000005">
    <property type="protein sequence ID" value="VFA84919.1"/>
    <property type="molecule type" value="Genomic_DNA"/>
</dbReference>
<dbReference type="GO" id="GO:0015297">
    <property type="term" value="F:antiporter activity"/>
    <property type="evidence" value="ECO:0007669"/>
    <property type="project" value="InterPro"/>
</dbReference>
<dbReference type="PANTHER" id="PTHR42893:SF46">
    <property type="entry name" value="PROTEIN DETOXIFICATION 44, CHLOROPLASTIC"/>
    <property type="match status" value="1"/>
</dbReference>
<gene>
    <name evidence="7" type="primary">mdtK</name>
    <name evidence="7" type="ORF">NCTC1935_02753</name>
</gene>
<keyword evidence="5 6" id="KW-0472">Membrane</keyword>
<sequence>MSADPAAAGPRRILGLALPTLGVLVAEPLYLLFDLAVVGRLGALALAGLAVGGLILAQVSTQLTFLSYGTTARSARRHGAGDRPGAVAEGVQATWLAVAVGGLILVVMQAAAGPVTAAISGGGDIAAEALPWLRIALFGVPLILIAMAGNGWLRGVQDTRRPLVFVVCGLGLSAVLCPVLVHGLLGAPRLELAGSAVANVAGQTVTAALFVTAVVRERVPLNPHWSVMRAQLVLGRDLILRSLSFQACFVSAAAVAARFGAASVAAHQLVLQLWSFLALTLDALAIAAQTLVGAALGGGDATGARRLAGRITRWSELFALALAAVFAAGYTVIPALFTTDAAVLERTQVAWWFFVALIPVAGVVFALDGVLLGAGDAAFLRTATLAAALLGFLPAIWLSLAFDWGIAGIWSGLAAFMVLRLAAVSRRTMSGKWATVGSEVPHGAAVAAE</sequence>
<protein>
    <submittedName>
        <fullName evidence="7">Multidrug-efflux transporter</fullName>
    </submittedName>
</protein>
<evidence type="ECO:0000256" key="3">
    <source>
        <dbReference type="ARBA" id="ARBA00022692"/>
    </source>
</evidence>
<dbReference type="PANTHER" id="PTHR42893">
    <property type="entry name" value="PROTEIN DETOXIFICATION 44, CHLOROPLASTIC-RELATED"/>
    <property type="match status" value="1"/>
</dbReference>
<feature type="transmembrane region" description="Helical" evidence="6">
    <location>
        <begin position="132"/>
        <end position="151"/>
    </location>
</feature>
<feature type="transmembrane region" description="Helical" evidence="6">
    <location>
        <begin position="273"/>
        <end position="296"/>
    </location>
</feature>
<dbReference type="GO" id="GO:0005886">
    <property type="term" value="C:plasma membrane"/>
    <property type="evidence" value="ECO:0007669"/>
    <property type="project" value="TreeGrafter"/>
</dbReference>
<feature type="transmembrane region" description="Helical" evidence="6">
    <location>
        <begin position="45"/>
        <end position="68"/>
    </location>
</feature>
<dbReference type="InterPro" id="IPR002528">
    <property type="entry name" value="MATE_fam"/>
</dbReference>
<reference evidence="7" key="1">
    <citation type="submission" date="2019-02" db="EMBL/GenBank/DDBJ databases">
        <authorList>
            <consortium name="Pathogen Informatics"/>
        </authorList>
    </citation>
    <scope>NUCLEOTIDE SEQUENCE</scope>
    <source>
        <strain evidence="7">3012STDY6733949</strain>
    </source>
</reference>
<feature type="transmembrane region" description="Helical" evidence="6">
    <location>
        <begin position="378"/>
        <end position="398"/>
    </location>
</feature>
<keyword evidence="3 6" id="KW-0812">Transmembrane</keyword>